<keyword evidence="2" id="KW-1185">Reference proteome</keyword>
<evidence type="ECO:0000313" key="1">
    <source>
        <dbReference type="EMBL" id="KAL3803344.1"/>
    </source>
</evidence>
<gene>
    <name evidence="1" type="ORF">HJC23_009308</name>
</gene>
<proteinExistence type="predicted"/>
<organism evidence="1 2">
    <name type="scientific">Cyclotella cryptica</name>
    <dbReference type="NCBI Taxonomy" id="29204"/>
    <lineage>
        <taxon>Eukaryota</taxon>
        <taxon>Sar</taxon>
        <taxon>Stramenopiles</taxon>
        <taxon>Ochrophyta</taxon>
        <taxon>Bacillariophyta</taxon>
        <taxon>Coscinodiscophyceae</taxon>
        <taxon>Thalassiosirophycidae</taxon>
        <taxon>Stephanodiscales</taxon>
        <taxon>Stephanodiscaceae</taxon>
        <taxon>Cyclotella</taxon>
    </lineage>
</organism>
<accession>A0ABD3QT11</accession>
<sequence>MAVMHPINECGNCNDIGTTPTSTTTILSCSLNPLIYKSIPTWNAGAEVEDTF</sequence>
<protein>
    <submittedName>
        <fullName evidence="1">Uncharacterized protein</fullName>
    </submittedName>
</protein>
<dbReference type="EMBL" id="JABMIG020000014">
    <property type="protein sequence ID" value="KAL3803344.1"/>
    <property type="molecule type" value="Genomic_DNA"/>
</dbReference>
<reference evidence="1 2" key="1">
    <citation type="journal article" date="2020" name="G3 (Bethesda)">
        <title>Improved Reference Genome for Cyclotella cryptica CCMP332, a Model for Cell Wall Morphogenesis, Salinity Adaptation, and Lipid Production in Diatoms (Bacillariophyta).</title>
        <authorList>
            <person name="Roberts W.R."/>
            <person name="Downey K.M."/>
            <person name="Ruck E.C."/>
            <person name="Traller J.C."/>
            <person name="Alverson A.J."/>
        </authorList>
    </citation>
    <scope>NUCLEOTIDE SEQUENCE [LARGE SCALE GENOMIC DNA]</scope>
    <source>
        <strain evidence="1 2">CCMP332</strain>
    </source>
</reference>
<name>A0ABD3QT11_9STRA</name>
<dbReference type="Proteomes" id="UP001516023">
    <property type="component" value="Unassembled WGS sequence"/>
</dbReference>
<evidence type="ECO:0000313" key="2">
    <source>
        <dbReference type="Proteomes" id="UP001516023"/>
    </source>
</evidence>
<dbReference type="AlphaFoldDB" id="A0ABD3QT11"/>
<comment type="caution">
    <text evidence="1">The sequence shown here is derived from an EMBL/GenBank/DDBJ whole genome shotgun (WGS) entry which is preliminary data.</text>
</comment>